<dbReference type="PROSITE" id="PS00622">
    <property type="entry name" value="HTH_LUXR_1"/>
    <property type="match status" value="1"/>
</dbReference>
<dbReference type="Gene3D" id="3.40.50.300">
    <property type="entry name" value="P-loop containing nucleotide triphosphate hydrolases"/>
    <property type="match status" value="1"/>
</dbReference>
<dbReference type="Proteomes" id="UP000315677">
    <property type="component" value="Unassembled WGS sequence"/>
</dbReference>
<organism evidence="2 3">
    <name type="scientific">Pseudonocardia kunmingensis</name>
    <dbReference type="NCBI Taxonomy" id="630975"/>
    <lineage>
        <taxon>Bacteria</taxon>
        <taxon>Bacillati</taxon>
        <taxon>Actinomycetota</taxon>
        <taxon>Actinomycetes</taxon>
        <taxon>Pseudonocardiales</taxon>
        <taxon>Pseudonocardiaceae</taxon>
        <taxon>Pseudonocardia</taxon>
    </lineage>
</organism>
<dbReference type="InterPro" id="IPR000792">
    <property type="entry name" value="Tscrpt_reg_LuxR_C"/>
</dbReference>
<dbReference type="AlphaFoldDB" id="A0A543DAU3"/>
<keyword evidence="3" id="KW-1185">Reference proteome</keyword>
<dbReference type="InterPro" id="IPR027417">
    <property type="entry name" value="P-loop_NTPase"/>
</dbReference>
<evidence type="ECO:0000259" key="1">
    <source>
        <dbReference type="PROSITE" id="PS50043"/>
    </source>
</evidence>
<dbReference type="OrthoDB" id="9812579at2"/>
<evidence type="ECO:0000313" key="3">
    <source>
        <dbReference type="Proteomes" id="UP000315677"/>
    </source>
</evidence>
<dbReference type="SUPFAM" id="SSF46894">
    <property type="entry name" value="C-terminal effector domain of the bipartite response regulators"/>
    <property type="match status" value="1"/>
</dbReference>
<sequence>MTDLEGPATRRPALVLVMSEHPLPIRDVLEASGGRTVDPRGDGAVLCLFRTVAEAAAAVLAAQRRFPVTAGVHVADLDADGDPQAAFRTCDALVAVSGTGRTVLSADAGAAVADALPAGAWLRDLGSRSLPGRTGPERTFELLHDDITGAGSAGHAERPAHNLPAQLTTFVGRAAELATLRELLERHRLVTVTGAGGSGKTRLAWQLAAGMADSTPAGVWWVGLGSITDPDLVPRALASAVHAFVDPSGDVASAVAAQLRGRRALVCLDTCEHLLEACAQLVHQVLTTCPEVTVLATSRERLGVAGELVWRTPPMEADDAARLFDDRAALVRVEPADPGEEAVVQAICRRLDGLPLAIELAAAWTRVLTPSAIAARLDDRFRLLVGGPRGVDDRHRTLAASIAWSHDLLAASDQALLHELSVFSGGFTAEAAAAVCGDDTLAGITRLIDKSLVVVETRTAERFRLLDSIREYASRELQAAGRSAALRDRHLDFYVAFAESAAPWLERDQDRWRVALLAEHDNLRAALEWGFAAPDPGRARRLAAALARFWFLTTHVREGRDFLDRALAAAPEDRTTLQASLLSGAGLLAIAGALSADACRLAERALAIADTLDDDANRGRSHFVLAAGLFYTDRKAMERHGREAERFGLTAGDPFAVDAGCVLRARALTNIDRHAEAASVVRGRYAAARARGERAVGGFLLAVEVWAALFTGDLRTATRLGREAVATTRPLGDLYSFGHMTVNLAWVTGLRGDLAAAERLLKPILGTVSAAAGPELLALFALVPGKLRLWAGDHTEAVRWFETAARFAEPVTDNWHVAQALPGLAAALRRLGRPDEARVHAERALRLAAALELPHIRADALEELAFLAATPGAEEDLHHQALDVRTEASLWTFVVRSYDALAGCAATAGDPRKAARVLGASDAARASMDHPRPPVERPDHDGLLTRLRADLGAAELADAMAEGAALSRDDLHAYLGRSRATRRRPVTGWNGLTRAEREVVALVADGLTNPQIGARLFMSRSTVKTHLAHVFAKLGITSRAELAATAARHADPDSDP</sequence>
<reference evidence="2 3" key="1">
    <citation type="submission" date="2019-06" db="EMBL/GenBank/DDBJ databases">
        <title>Sequencing the genomes of 1000 actinobacteria strains.</title>
        <authorList>
            <person name="Klenk H.-P."/>
        </authorList>
    </citation>
    <scope>NUCLEOTIDE SEQUENCE [LARGE SCALE GENOMIC DNA]</scope>
    <source>
        <strain evidence="2 3">DSM 45301</strain>
    </source>
</reference>
<protein>
    <submittedName>
        <fullName evidence="2">LuxR family transcriptional regulator</fullName>
    </submittedName>
</protein>
<evidence type="ECO:0000313" key="2">
    <source>
        <dbReference type="EMBL" id="TQM06453.1"/>
    </source>
</evidence>
<proteinExistence type="predicted"/>
<dbReference type="PANTHER" id="PTHR47691">
    <property type="entry name" value="REGULATOR-RELATED"/>
    <property type="match status" value="1"/>
</dbReference>
<dbReference type="Gene3D" id="1.10.10.10">
    <property type="entry name" value="Winged helix-like DNA-binding domain superfamily/Winged helix DNA-binding domain"/>
    <property type="match status" value="1"/>
</dbReference>
<dbReference type="InterPro" id="IPR011990">
    <property type="entry name" value="TPR-like_helical_dom_sf"/>
</dbReference>
<feature type="domain" description="HTH luxR-type" evidence="1">
    <location>
        <begin position="985"/>
        <end position="1050"/>
    </location>
</feature>
<dbReference type="EMBL" id="VFPA01000004">
    <property type="protein sequence ID" value="TQM06453.1"/>
    <property type="molecule type" value="Genomic_DNA"/>
</dbReference>
<gene>
    <name evidence="2" type="ORF">FB558_6710</name>
</gene>
<dbReference type="InterPro" id="IPR016032">
    <property type="entry name" value="Sig_transdc_resp-reg_C-effctor"/>
</dbReference>
<comment type="caution">
    <text evidence="2">The sequence shown here is derived from an EMBL/GenBank/DDBJ whole genome shotgun (WGS) entry which is preliminary data.</text>
</comment>
<dbReference type="PRINTS" id="PR00038">
    <property type="entry name" value="HTHLUXR"/>
</dbReference>
<dbReference type="GO" id="GO:0003677">
    <property type="term" value="F:DNA binding"/>
    <property type="evidence" value="ECO:0007669"/>
    <property type="project" value="InterPro"/>
</dbReference>
<dbReference type="Pfam" id="PF13424">
    <property type="entry name" value="TPR_12"/>
    <property type="match status" value="1"/>
</dbReference>
<name>A0A543DAU3_9PSEU</name>
<dbReference type="PANTHER" id="PTHR47691:SF3">
    <property type="entry name" value="HTH-TYPE TRANSCRIPTIONAL REGULATOR RV0890C-RELATED"/>
    <property type="match status" value="1"/>
</dbReference>
<dbReference type="PROSITE" id="PS50043">
    <property type="entry name" value="HTH_LUXR_2"/>
    <property type="match status" value="1"/>
</dbReference>
<dbReference type="Gene3D" id="1.25.40.10">
    <property type="entry name" value="Tetratricopeptide repeat domain"/>
    <property type="match status" value="1"/>
</dbReference>
<dbReference type="SUPFAM" id="SSF48452">
    <property type="entry name" value="TPR-like"/>
    <property type="match status" value="1"/>
</dbReference>
<dbReference type="InterPro" id="IPR036388">
    <property type="entry name" value="WH-like_DNA-bd_sf"/>
</dbReference>
<dbReference type="SUPFAM" id="SSF52540">
    <property type="entry name" value="P-loop containing nucleoside triphosphate hydrolases"/>
    <property type="match status" value="1"/>
</dbReference>
<dbReference type="GO" id="GO:0006355">
    <property type="term" value="P:regulation of DNA-templated transcription"/>
    <property type="evidence" value="ECO:0007669"/>
    <property type="project" value="InterPro"/>
</dbReference>
<dbReference type="RefSeq" id="WP_142060331.1">
    <property type="nucleotide sequence ID" value="NZ_VFPA01000004.1"/>
</dbReference>
<dbReference type="Pfam" id="PF00196">
    <property type="entry name" value="GerE"/>
    <property type="match status" value="1"/>
</dbReference>
<dbReference type="SMART" id="SM00421">
    <property type="entry name" value="HTH_LUXR"/>
    <property type="match status" value="1"/>
</dbReference>
<accession>A0A543DAU3</accession>
<dbReference type="InterPro" id="IPR029787">
    <property type="entry name" value="Nucleotide_cyclase"/>
</dbReference>
<dbReference type="CDD" id="cd06170">
    <property type="entry name" value="LuxR_C_like"/>
    <property type="match status" value="1"/>
</dbReference>
<dbReference type="SUPFAM" id="SSF55073">
    <property type="entry name" value="Nucleotide cyclase"/>
    <property type="match status" value="1"/>
</dbReference>